<dbReference type="KEGG" id="lcy:LC20004_05005"/>
<dbReference type="OrthoDB" id="2297718at2"/>
<sequence length="217" mass="24919">MRWTEENCKKLVKKAVLAETNEVLNVKELARYFDVSKNVITTKVYELRRRGQLPKVDKSLQIDAYQRPYTSRELRFIVGAINAGQTCSQVAELLDRTYAGINRQVCNLIRTGQLAPRTTSWSPEQDDLIMNIVKLDANGCVDNYPELASALDRSYVVIQRRIYRLRKLGKLPSVTGPSIRGLEACRRSHQRIFAKGSRGGRTKRMKILTMERNMSQR</sequence>
<keyword evidence="2" id="KW-1185">Reference proteome</keyword>
<dbReference type="EMBL" id="CP017697">
    <property type="protein sequence ID" value="ATO43300.1"/>
    <property type="molecule type" value="Genomic_DNA"/>
</dbReference>
<dbReference type="Proteomes" id="UP000223559">
    <property type="component" value="Chromosome"/>
</dbReference>
<accession>A0A2D1KMC6</accession>
<name>A0A2D1KMC6_9LACO</name>
<evidence type="ECO:0000313" key="1">
    <source>
        <dbReference type="EMBL" id="ATO43300.1"/>
    </source>
</evidence>
<reference evidence="1 2" key="1">
    <citation type="submission" date="2016-10" db="EMBL/GenBank/DDBJ databases">
        <title>The whole genome sequencing and assembly of L. cotyniformis subsp. torquens DSM 20004 strain.</title>
        <authorList>
            <person name="Park M.-K."/>
            <person name="Lee Y.-J."/>
            <person name="Yi H."/>
            <person name="Bahn Y.-S."/>
            <person name="Kim J.F."/>
            <person name="Lee D.-W."/>
        </authorList>
    </citation>
    <scope>NUCLEOTIDE SEQUENCE [LARGE SCALE GENOMIC DNA]</scope>
    <source>
        <strain evidence="1 2">DSM 20004</strain>
    </source>
</reference>
<dbReference type="AlphaFoldDB" id="A0A2D1KMC6"/>
<organism evidence="1 2">
    <name type="scientific">Loigolactobacillus coryniformis subsp. torquens DSM 20004 = KCTC 3535</name>
    <dbReference type="NCBI Taxonomy" id="1423822"/>
    <lineage>
        <taxon>Bacteria</taxon>
        <taxon>Bacillati</taxon>
        <taxon>Bacillota</taxon>
        <taxon>Bacilli</taxon>
        <taxon>Lactobacillales</taxon>
        <taxon>Lactobacillaceae</taxon>
        <taxon>Loigolactobacillus</taxon>
    </lineage>
</organism>
<evidence type="ECO:0000313" key="2">
    <source>
        <dbReference type="Proteomes" id="UP000223559"/>
    </source>
</evidence>
<proteinExistence type="predicted"/>
<dbReference type="RefSeq" id="WP_029507631.1">
    <property type="nucleotide sequence ID" value="NZ_AEOS01000104.1"/>
</dbReference>
<protein>
    <submittedName>
        <fullName evidence="1">Uncharacterized protein</fullName>
    </submittedName>
</protein>
<gene>
    <name evidence="1" type="ORF">LC20004_05005</name>
</gene>